<proteinExistence type="predicted"/>
<keyword evidence="2" id="KW-0812">Transmembrane</keyword>
<sequence>MTDSKGPRDPEGHTCPECGAPRGPDLSPSCDCTQRAAEALRETRTAEAAAAEDFDPLRIRPYVKAEAVETTLPLRPLPGASTADLRTFEANAGEGAKPDFPSEQPPEGPRRRSRRTAALLSVAGAGVAVVAAAGFASGLFSYDTPSSRDRAAQEVRESVPEVTPSSASPSPTPPDSPAASRSRVRPPTSAPPPPSASPTPSPSPTTRPPSPPSSPTPSLTTTPAAHPTPAVAPVLRLGDKGPEVTELQQRLRQLNLYADEINGIFTRPVQDAVRNYQLARGIVSDTYGEYGPATRKSLEAETSNP</sequence>
<dbReference type="Proteomes" id="UP001212326">
    <property type="component" value="Chromosome"/>
</dbReference>
<feature type="region of interest" description="Disordered" evidence="1">
    <location>
        <begin position="1"/>
        <end position="31"/>
    </location>
</feature>
<dbReference type="InterPro" id="IPR036365">
    <property type="entry name" value="PGBD-like_sf"/>
</dbReference>
<feature type="transmembrane region" description="Helical" evidence="2">
    <location>
        <begin position="117"/>
        <end position="140"/>
    </location>
</feature>
<feature type="compositionally biased region" description="Low complexity" evidence="1">
    <location>
        <begin position="160"/>
        <end position="169"/>
    </location>
</feature>
<dbReference type="InterPro" id="IPR002477">
    <property type="entry name" value="Peptidoglycan-bd-like"/>
</dbReference>
<dbReference type="SUPFAM" id="SSF47090">
    <property type="entry name" value="PGBD-like"/>
    <property type="match status" value="1"/>
</dbReference>
<dbReference type="RefSeq" id="WP_270084052.1">
    <property type="nucleotide sequence ID" value="NZ_CP115300.1"/>
</dbReference>
<feature type="region of interest" description="Disordered" evidence="1">
    <location>
        <begin position="139"/>
        <end position="230"/>
    </location>
</feature>
<accession>A0ABY7PE87</accession>
<keyword evidence="2" id="KW-0472">Membrane</keyword>
<feature type="compositionally biased region" description="Basic and acidic residues" evidence="1">
    <location>
        <begin position="146"/>
        <end position="159"/>
    </location>
</feature>
<keyword evidence="5" id="KW-1185">Reference proteome</keyword>
<gene>
    <name evidence="4" type="ORF">O1G22_29270</name>
</gene>
<evidence type="ECO:0000259" key="3">
    <source>
        <dbReference type="Pfam" id="PF01471"/>
    </source>
</evidence>
<feature type="compositionally biased region" description="Low complexity" evidence="1">
    <location>
        <begin position="177"/>
        <end position="187"/>
    </location>
</feature>
<feature type="compositionally biased region" description="Basic and acidic residues" evidence="1">
    <location>
        <begin position="1"/>
        <end position="14"/>
    </location>
</feature>
<dbReference type="InterPro" id="IPR036366">
    <property type="entry name" value="PGBDSf"/>
</dbReference>
<dbReference type="EMBL" id="CP115300">
    <property type="protein sequence ID" value="WBO66603.1"/>
    <property type="molecule type" value="Genomic_DNA"/>
</dbReference>
<dbReference type="PRINTS" id="PR01217">
    <property type="entry name" value="PRICHEXTENSN"/>
</dbReference>
<evidence type="ECO:0000313" key="5">
    <source>
        <dbReference type="Proteomes" id="UP001212326"/>
    </source>
</evidence>
<evidence type="ECO:0000256" key="2">
    <source>
        <dbReference type="SAM" id="Phobius"/>
    </source>
</evidence>
<name>A0ABY7PE87_9ACTN</name>
<organism evidence="4 5">
    <name type="scientific">Streptomyces camelliae</name>
    <dbReference type="NCBI Taxonomy" id="3004093"/>
    <lineage>
        <taxon>Bacteria</taxon>
        <taxon>Bacillati</taxon>
        <taxon>Actinomycetota</taxon>
        <taxon>Actinomycetes</taxon>
        <taxon>Kitasatosporales</taxon>
        <taxon>Streptomycetaceae</taxon>
        <taxon>Streptomyces</taxon>
    </lineage>
</organism>
<reference evidence="4 5" key="1">
    <citation type="submission" date="2022-12" db="EMBL/GenBank/DDBJ databases">
        <authorList>
            <person name="Mo P."/>
        </authorList>
    </citation>
    <scope>NUCLEOTIDE SEQUENCE [LARGE SCALE GENOMIC DNA]</scope>
    <source>
        <strain evidence="4 5">HUAS 2-6</strain>
    </source>
</reference>
<evidence type="ECO:0000313" key="4">
    <source>
        <dbReference type="EMBL" id="WBO66603.1"/>
    </source>
</evidence>
<feature type="region of interest" description="Disordered" evidence="1">
    <location>
        <begin position="74"/>
        <end position="115"/>
    </location>
</feature>
<feature type="domain" description="Peptidoglycan binding-like" evidence="3">
    <location>
        <begin position="241"/>
        <end position="298"/>
    </location>
</feature>
<evidence type="ECO:0000256" key="1">
    <source>
        <dbReference type="SAM" id="MobiDB-lite"/>
    </source>
</evidence>
<protein>
    <submittedName>
        <fullName evidence="4">Peptidoglycan-binding domain-containing protein</fullName>
    </submittedName>
</protein>
<feature type="compositionally biased region" description="Pro residues" evidence="1">
    <location>
        <begin position="188"/>
        <end position="215"/>
    </location>
</feature>
<dbReference type="Pfam" id="PF01471">
    <property type="entry name" value="PG_binding_1"/>
    <property type="match status" value="1"/>
</dbReference>
<dbReference type="Gene3D" id="1.10.101.10">
    <property type="entry name" value="PGBD-like superfamily/PGBD"/>
    <property type="match status" value="1"/>
</dbReference>
<keyword evidence="2" id="KW-1133">Transmembrane helix</keyword>
<feature type="compositionally biased region" description="Low complexity" evidence="1">
    <location>
        <begin position="216"/>
        <end position="230"/>
    </location>
</feature>